<feature type="region of interest" description="Disordered" evidence="2">
    <location>
        <begin position="20"/>
        <end position="52"/>
    </location>
</feature>
<feature type="compositionally biased region" description="Low complexity" evidence="2">
    <location>
        <begin position="20"/>
        <end position="39"/>
    </location>
</feature>
<reference evidence="4" key="1">
    <citation type="submission" date="2024-10" db="EMBL/GenBank/DDBJ databases">
        <authorList>
            <person name="Ryan C."/>
        </authorList>
    </citation>
    <scope>NUCLEOTIDE SEQUENCE [LARGE SCALE GENOMIC DNA]</scope>
</reference>
<dbReference type="EMBL" id="OZ075142">
    <property type="protein sequence ID" value="CAL5036167.1"/>
    <property type="molecule type" value="Genomic_DNA"/>
</dbReference>
<dbReference type="InterPro" id="IPR053932">
    <property type="entry name" value="GeBP-like_DBD"/>
</dbReference>
<dbReference type="Proteomes" id="UP001497457">
    <property type="component" value="Chromosome 32b"/>
</dbReference>
<dbReference type="Pfam" id="PF04504">
    <property type="entry name" value="GeBP-like_DBD"/>
    <property type="match status" value="1"/>
</dbReference>
<protein>
    <recommendedName>
        <fullName evidence="3">Glabrous enhancer-binding protein-like DBD domain-containing protein</fullName>
    </recommendedName>
</protein>
<organism evidence="4 5">
    <name type="scientific">Urochloa decumbens</name>
    <dbReference type="NCBI Taxonomy" id="240449"/>
    <lineage>
        <taxon>Eukaryota</taxon>
        <taxon>Viridiplantae</taxon>
        <taxon>Streptophyta</taxon>
        <taxon>Embryophyta</taxon>
        <taxon>Tracheophyta</taxon>
        <taxon>Spermatophyta</taxon>
        <taxon>Magnoliopsida</taxon>
        <taxon>Liliopsida</taxon>
        <taxon>Poales</taxon>
        <taxon>Poaceae</taxon>
        <taxon>PACMAD clade</taxon>
        <taxon>Panicoideae</taxon>
        <taxon>Panicodae</taxon>
        <taxon>Paniceae</taxon>
        <taxon>Melinidinae</taxon>
        <taxon>Urochloa</taxon>
    </lineage>
</organism>
<keyword evidence="5" id="KW-1185">Reference proteome</keyword>
<evidence type="ECO:0000256" key="1">
    <source>
        <dbReference type="ARBA" id="ARBA00010820"/>
    </source>
</evidence>
<name>A0ABC9DC71_9POAL</name>
<evidence type="ECO:0000313" key="5">
    <source>
        <dbReference type="Proteomes" id="UP001497457"/>
    </source>
</evidence>
<comment type="similarity">
    <text evidence="1">Belongs to the GeBP family.</text>
</comment>
<dbReference type="AlphaFoldDB" id="A0ABC9DC71"/>
<gene>
    <name evidence="4" type="ORF">URODEC1_LOCUS83802</name>
</gene>
<sequence length="165" mass="18160">MAPPSFPWSSFPRNQHAAATITISSDDSGGSSVHSIIDVSSDDEATSKRKWSREDERAILATIADLHSVNGGVIPPSSTILDELRVNGALGRPGTSSRELSKKVYNMRRKFATSALKAAANGGKLKPRTKHRDKKLYEESQDVWPEMLEDGGYSYWEAKAARRSR</sequence>
<evidence type="ECO:0000313" key="4">
    <source>
        <dbReference type="EMBL" id="CAL5036167.1"/>
    </source>
</evidence>
<accession>A0ABC9DC71</accession>
<proteinExistence type="inferred from homology"/>
<feature type="domain" description="Glabrous enhancer-binding protein-like DBD" evidence="3">
    <location>
        <begin position="48"/>
        <end position="144"/>
    </location>
</feature>
<evidence type="ECO:0000256" key="2">
    <source>
        <dbReference type="SAM" id="MobiDB-lite"/>
    </source>
</evidence>
<evidence type="ECO:0000259" key="3">
    <source>
        <dbReference type="Pfam" id="PF04504"/>
    </source>
</evidence>